<dbReference type="EMBL" id="LAZR01016081">
    <property type="protein sequence ID" value="KKM06055.1"/>
    <property type="molecule type" value="Genomic_DNA"/>
</dbReference>
<protein>
    <submittedName>
        <fullName evidence="1">Uncharacterized protein</fullName>
    </submittedName>
</protein>
<gene>
    <name evidence="1" type="ORF">LCGC14_1747940</name>
</gene>
<reference evidence="1" key="1">
    <citation type="journal article" date="2015" name="Nature">
        <title>Complex archaea that bridge the gap between prokaryotes and eukaryotes.</title>
        <authorList>
            <person name="Spang A."/>
            <person name="Saw J.H."/>
            <person name="Jorgensen S.L."/>
            <person name="Zaremba-Niedzwiedzka K."/>
            <person name="Martijn J."/>
            <person name="Lind A.E."/>
            <person name="van Eijk R."/>
            <person name="Schleper C."/>
            <person name="Guy L."/>
            <person name="Ettema T.J."/>
        </authorList>
    </citation>
    <scope>NUCLEOTIDE SEQUENCE</scope>
</reference>
<feature type="non-terminal residue" evidence="1">
    <location>
        <position position="1"/>
    </location>
</feature>
<accession>A0A0F9H4R0</accession>
<organism evidence="1">
    <name type="scientific">marine sediment metagenome</name>
    <dbReference type="NCBI Taxonomy" id="412755"/>
    <lineage>
        <taxon>unclassified sequences</taxon>
        <taxon>metagenomes</taxon>
        <taxon>ecological metagenomes</taxon>
    </lineage>
</organism>
<proteinExistence type="predicted"/>
<evidence type="ECO:0000313" key="1">
    <source>
        <dbReference type="EMBL" id="KKM06055.1"/>
    </source>
</evidence>
<name>A0A0F9H4R0_9ZZZZ</name>
<comment type="caution">
    <text evidence="1">The sequence shown here is derived from an EMBL/GenBank/DDBJ whole genome shotgun (WGS) entry which is preliminary data.</text>
</comment>
<sequence length="25" mass="2823">TSEVDDIILNLMELRYATTKPSLEA</sequence>
<dbReference type="AlphaFoldDB" id="A0A0F9H4R0"/>